<name>A0A9D1SKX1_9FIRM</name>
<protein>
    <recommendedName>
        <fullName evidence="4">Lipoprotein</fullName>
    </recommendedName>
</protein>
<evidence type="ECO:0000313" key="2">
    <source>
        <dbReference type="EMBL" id="HIU63382.1"/>
    </source>
</evidence>
<proteinExistence type="predicted"/>
<accession>A0A9D1SKX1</accession>
<keyword evidence="1" id="KW-0732">Signal</keyword>
<evidence type="ECO:0000256" key="1">
    <source>
        <dbReference type="SAM" id="SignalP"/>
    </source>
</evidence>
<dbReference type="EMBL" id="DVNJ01000032">
    <property type="protein sequence ID" value="HIU63382.1"/>
    <property type="molecule type" value="Genomic_DNA"/>
</dbReference>
<dbReference type="PROSITE" id="PS51257">
    <property type="entry name" value="PROKAR_LIPOPROTEIN"/>
    <property type="match status" value="1"/>
</dbReference>
<gene>
    <name evidence="2" type="ORF">IAB07_06415</name>
</gene>
<feature type="chain" id="PRO_5039731365" description="Lipoprotein" evidence="1">
    <location>
        <begin position="24"/>
        <end position="173"/>
    </location>
</feature>
<reference evidence="2" key="1">
    <citation type="submission" date="2020-10" db="EMBL/GenBank/DDBJ databases">
        <authorList>
            <person name="Gilroy R."/>
        </authorList>
    </citation>
    <scope>NUCLEOTIDE SEQUENCE</scope>
    <source>
        <strain evidence="2">9366</strain>
    </source>
</reference>
<sequence>MKKFALLAVSVLVCCALVFCACAQEPVQPETFKVLVDKLHFDVPMPGVLESGDKLFLPLGSVNGVRVDNWVIKIVGDTIKLYPSFESEAIVSAACSAQSVAEYSVTFDARGGKIESTDYNVRPDLYDALSSDGRTTTSCFPAVRDGQSCLGWEMNVQPDFKVTFTAVYEEAEQ</sequence>
<comment type="caution">
    <text evidence="2">The sequence shown here is derived from an EMBL/GenBank/DDBJ whole genome shotgun (WGS) entry which is preliminary data.</text>
</comment>
<dbReference type="AlphaFoldDB" id="A0A9D1SKX1"/>
<feature type="signal peptide" evidence="1">
    <location>
        <begin position="1"/>
        <end position="23"/>
    </location>
</feature>
<dbReference type="Proteomes" id="UP000824145">
    <property type="component" value="Unassembled WGS sequence"/>
</dbReference>
<organism evidence="2 3">
    <name type="scientific">Candidatus Caccalectryoclostridium excrementigallinarum</name>
    <dbReference type="NCBI Taxonomy" id="2840710"/>
    <lineage>
        <taxon>Bacteria</taxon>
        <taxon>Bacillati</taxon>
        <taxon>Bacillota</taxon>
        <taxon>Clostridia</taxon>
        <taxon>Christensenellales</taxon>
        <taxon>Christensenellaceae</taxon>
        <taxon>Christensenellaceae incertae sedis</taxon>
        <taxon>Candidatus Caccalectryoclostridium</taxon>
    </lineage>
</organism>
<reference evidence="2" key="2">
    <citation type="journal article" date="2021" name="PeerJ">
        <title>Extensive microbial diversity within the chicken gut microbiome revealed by metagenomics and culture.</title>
        <authorList>
            <person name="Gilroy R."/>
            <person name="Ravi A."/>
            <person name="Getino M."/>
            <person name="Pursley I."/>
            <person name="Horton D.L."/>
            <person name="Alikhan N.F."/>
            <person name="Baker D."/>
            <person name="Gharbi K."/>
            <person name="Hall N."/>
            <person name="Watson M."/>
            <person name="Adriaenssens E.M."/>
            <person name="Foster-Nyarko E."/>
            <person name="Jarju S."/>
            <person name="Secka A."/>
            <person name="Antonio M."/>
            <person name="Oren A."/>
            <person name="Chaudhuri R.R."/>
            <person name="La Ragione R."/>
            <person name="Hildebrand F."/>
            <person name="Pallen M.J."/>
        </authorList>
    </citation>
    <scope>NUCLEOTIDE SEQUENCE</scope>
    <source>
        <strain evidence="2">9366</strain>
    </source>
</reference>
<evidence type="ECO:0008006" key="4">
    <source>
        <dbReference type="Google" id="ProtNLM"/>
    </source>
</evidence>
<evidence type="ECO:0000313" key="3">
    <source>
        <dbReference type="Proteomes" id="UP000824145"/>
    </source>
</evidence>